<dbReference type="EMBL" id="AZIM01009033">
    <property type="protein sequence ID" value="ETE57263.1"/>
    <property type="molecule type" value="Genomic_DNA"/>
</dbReference>
<proteinExistence type="predicted"/>
<feature type="signal peptide" evidence="1">
    <location>
        <begin position="1"/>
        <end position="18"/>
    </location>
</feature>
<dbReference type="OrthoDB" id="9047953at2759"/>
<sequence length="173" mass="19377">MKTLLFALGLALCCVVQAEWEEVTTCREEDLGRWVSFAVACNSSDSLEQIKHMPAFVADLSKPKEDVLSILAIIPMPDGCKKVTYQFRKGEDGKYHSPSGDTKVTVESVKIWGEFVMSIININDEFRTTTLHGDQSRGLKTARGSSWVCFEAWLKFQGGILINKIQKIQFLSP</sequence>
<feature type="chain" id="PRO_5004770526" evidence="1">
    <location>
        <begin position="19"/>
        <end position="173"/>
    </location>
</feature>
<reference evidence="2 3" key="1">
    <citation type="journal article" date="2013" name="Proc. Natl. Acad. Sci. U.S.A.">
        <title>The king cobra genome reveals dynamic gene evolution and adaptation in the snake venom system.</title>
        <authorList>
            <person name="Vonk F.J."/>
            <person name="Casewell N.R."/>
            <person name="Henkel C.V."/>
            <person name="Heimberg A.M."/>
            <person name="Jansen H.J."/>
            <person name="McCleary R.J."/>
            <person name="Kerkkamp H.M."/>
            <person name="Vos R.A."/>
            <person name="Guerreiro I."/>
            <person name="Calvete J.J."/>
            <person name="Wuster W."/>
            <person name="Woods A.E."/>
            <person name="Logan J.M."/>
            <person name="Harrison R.A."/>
            <person name="Castoe T.A."/>
            <person name="de Koning A.P."/>
            <person name="Pollock D.D."/>
            <person name="Yandell M."/>
            <person name="Calderon D."/>
            <person name="Renjifo C."/>
            <person name="Currier R.B."/>
            <person name="Salgado D."/>
            <person name="Pla D."/>
            <person name="Sanz L."/>
            <person name="Hyder A.S."/>
            <person name="Ribeiro J.M."/>
            <person name="Arntzen J.W."/>
            <person name="van den Thillart G.E."/>
            <person name="Boetzer M."/>
            <person name="Pirovano W."/>
            <person name="Dirks R.P."/>
            <person name="Spaink H.P."/>
            <person name="Duboule D."/>
            <person name="McGlinn E."/>
            <person name="Kini R.M."/>
            <person name="Richardson M.K."/>
        </authorList>
    </citation>
    <scope>NUCLEOTIDE SEQUENCE</scope>
    <source>
        <tissue evidence="2">Blood</tissue>
    </source>
</reference>
<dbReference type="AlphaFoldDB" id="V8N6H1"/>
<evidence type="ECO:0000256" key="1">
    <source>
        <dbReference type="SAM" id="SignalP"/>
    </source>
</evidence>
<dbReference type="SUPFAM" id="SSF50814">
    <property type="entry name" value="Lipocalins"/>
    <property type="match status" value="1"/>
</dbReference>
<protein>
    <submittedName>
        <fullName evidence="2">Uncharacterized protein</fullName>
    </submittedName>
</protein>
<dbReference type="InterPro" id="IPR012674">
    <property type="entry name" value="Calycin"/>
</dbReference>
<evidence type="ECO:0000313" key="2">
    <source>
        <dbReference type="EMBL" id="ETE57263.1"/>
    </source>
</evidence>
<dbReference type="Proteomes" id="UP000018936">
    <property type="component" value="Unassembled WGS sequence"/>
</dbReference>
<organism evidence="2 3">
    <name type="scientific">Ophiophagus hannah</name>
    <name type="common">King cobra</name>
    <name type="synonym">Naja hannah</name>
    <dbReference type="NCBI Taxonomy" id="8665"/>
    <lineage>
        <taxon>Eukaryota</taxon>
        <taxon>Metazoa</taxon>
        <taxon>Chordata</taxon>
        <taxon>Craniata</taxon>
        <taxon>Vertebrata</taxon>
        <taxon>Euteleostomi</taxon>
        <taxon>Lepidosauria</taxon>
        <taxon>Squamata</taxon>
        <taxon>Bifurcata</taxon>
        <taxon>Unidentata</taxon>
        <taxon>Episquamata</taxon>
        <taxon>Toxicofera</taxon>
        <taxon>Serpentes</taxon>
        <taxon>Colubroidea</taxon>
        <taxon>Elapidae</taxon>
        <taxon>Elapinae</taxon>
        <taxon>Ophiophagus</taxon>
    </lineage>
</organism>
<comment type="caution">
    <text evidence="2">The sequence shown here is derived from an EMBL/GenBank/DDBJ whole genome shotgun (WGS) entry which is preliminary data.</text>
</comment>
<keyword evidence="3" id="KW-1185">Reference proteome</keyword>
<accession>V8N6H1</accession>
<keyword evidence="1" id="KW-0732">Signal</keyword>
<dbReference type="Gene3D" id="2.40.128.20">
    <property type="match status" value="1"/>
</dbReference>
<name>V8N6H1_OPHHA</name>
<evidence type="ECO:0000313" key="3">
    <source>
        <dbReference type="Proteomes" id="UP000018936"/>
    </source>
</evidence>
<feature type="non-terminal residue" evidence="2">
    <location>
        <position position="1"/>
    </location>
</feature>
<gene>
    <name evidence="2" type="ORF">L345_17025</name>
</gene>